<dbReference type="PROSITE" id="PS51257">
    <property type="entry name" value="PROKAR_LIPOPROTEIN"/>
    <property type="match status" value="1"/>
</dbReference>
<feature type="chain" id="PRO_5046644850" evidence="2">
    <location>
        <begin position="21"/>
        <end position="218"/>
    </location>
</feature>
<protein>
    <submittedName>
        <fullName evidence="3">Lipoprotein</fullName>
    </submittedName>
</protein>
<keyword evidence="3" id="KW-0449">Lipoprotein</keyword>
<gene>
    <name evidence="3" type="ORF">P8A19_25015</name>
</gene>
<evidence type="ECO:0000313" key="4">
    <source>
        <dbReference type="Proteomes" id="UP001235744"/>
    </source>
</evidence>
<keyword evidence="4" id="KW-1185">Reference proteome</keyword>
<organism evidence="3 4">
    <name type="scientific">Streptomyces poriferorum</name>
    <dbReference type="NCBI Taxonomy" id="2798799"/>
    <lineage>
        <taxon>Bacteria</taxon>
        <taxon>Bacillati</taxon>
        <taxon>Actinomycetota</taxon>
        <taxon>Actinomycetes</taxon>
        <taxon>Kitasatosporales</taxon>
        <taxon>Streptomycetaceae</taxon>
        <taxon>Streptomyces</taxon>
    </lineage>
</organism>
<name>A0ABY9IT51_9ACTN</name>
<dbReference type="RefSeq" id="WP_306070378.1">
    <property type="nucleotide sequence ID" value="NZ_CP120988.1"/>
</dbReference>
<feature type="signal peptide" evidence="2">
    <location>
        <begin position="1"/>
        <end position="20"/>
    </location>
</feature>
<evidence type="ECO:0000313" key="3">
    <source>
        <dbReference type="EMBL" id="WLQ58487.1"/>
    </source>
</evidence>
<evidence type="ECO:0000256" key="1">
    <source>
        <dbReference type="SAM" id="MobiDB-lite"/>
    </source>
</evidence>
<accession>A0ABY9IT51</accession>
<dbReference type="Pfam" id="PF18966">
    <property type="entry name" value="Lipoprotein_23"/>
    <property type="match status" value="1"/>
</dbReference>
<dbReference type="Proteomes" id="UP001235744">
    <property type="component" value="Chromosome"/>
</dbReference>
<feature type="region of interest" description="Disordered" evidence="1">
    <location>
        <begin position="23"/>
        <end position="42"/>
    </location>
</feature>
<reference evidence="3 4" key="1">
    <citation type="submission" date="2023-03" db="EMBL/GenBank/DDBJ databases">
        <title>Isolation and description of six Streptomyces strains from soil environments, able to metabolize different microbial glucans.</title>
        <authorList>
            <person name="Widen T."/>
            <person name="Larsbrink J."/>
        </authorList>
    </citation>
    <scope>NUCLEOTIDE SEQUENCE [LARGE SCALE GENOMIC DNA]</scope>
    <source>
        <strain evidence="3 4">Alt2</strain>
    </source>
</reference>
<dbReference type="EMBL" id="CP120988">
    <property type="protein sequence ID" value="WLQ58487.1"/>
    <property type="molecule type" value="Genomic_DNA"/>
</dbReference>
<dbReference type="InterPro" id="IPR044058">
    <property type="entry name" value="Lipoprotein_23"/>
</dbReference>
<evidence type="ECO:0000256" key="2">
    <source>
        <dbReference type="SAM" id="SignalP"/>
    </source>
</evidence>
<keyword evidence="2" id="KW-0732">Signal</keyword>
<proteinExistence type="predicted"/>
<sequence length="218" mass="22240">MARRTVRGLAPLLLAAVALTGCSSGSGDSVRTDTKPGGAPSKTEATAAAAAAAAKGGTVGGSGSVCKLPVVLDTAQHWTAEAVVAGEPGSDFAELGIQGPVTLACEIDAKPAGHIGFLRVWRGDDKGSTARQALEGFVKADTNPSKITYTQTTVGKLSVTEARYTIHDDLLDESRPNRAFAVATPDGPVVVHLGGLDAAEHKGMLPAFELAKRSVRLG</sequence>